<feature type="region of interest" description="Disordered" evidence="1">
    <location>
        <begin position="67"/>
        <end position="105"/>
    </location>
</feature>
<evidence type="ECO:0000313" key="3">
    <source>
        <dbReference type="Proteomes" id="UP000887013"/>
    </source>
</evidence>
<dbReference type="Proteomes" id="UP000887013">
    <property type="component" value="Unassembled WGS sequence"/>
</dbReference>
<gene>
    <name evidence="2" type="ORF">NPIL_620761</name>
</gene>
<comment type="caution">
    <text evidence="2">The sequence shown here is derived from an EMBL/GenBank/DDBJ whole genome shotgun (WGS) entry which is preliminary data.</text>
</comment>
<feature type="compositionally biased region" description="Polar residues" evidence="1">
    <location>
        <begin position="93"/>
        <end position="105"/>
    </location>
</feature>
<evidence type="ECO:0000313" key="2">
    <source>
        <dbReference type="EMBL" id="GFT31615.1"/>
    </source>
</evidence>
<name>A0A8X6NTX8_NEPPI</name>
<dbReference type="EMBL" id="BMAW01107953">
    <property type="protein sequence ID" value="GFT31615.1"/>
    <property type="molecule type" value="Genomic_DNA"/>
</dbReference>
<reference evidence="2" key="1">
    <citation type="submission" date="2020-08" db="EMBL/GenBank/DDBJ databases">
        <title>Multicomponent nature underlies the extraordinary mechanical properties of spider dragline silk.</title>
        <authorList>
            <person name="Kono N."/>
            <person name="Nakamura H."/>
            <person name="Mori M."/>
            <person name="Yoshida Y."/>
            <person name="Ohtoshi R."/>
            <person name="Malay A.D."/>
            <person name="Moran D.A.P."/>
            <person name="Tomita M."/>
            <person name="Numata K."/>
            <person name="Arakawa K."/>
        </authorList>
    </citation>
    <scope>NUCLEOTIDE SEQUENCE</scope>
</reference>
<accession>A0A8X6NTX8</accession>
<sequence>MSTEDGGRPKELTPVREIFIAILAGPCRCKRLGYTVPHIEFLVKSDSETVTGLRLLRNLRLYFPHPHKGDRAHPSSVNSNKIGLPGGIPPNIRKSTANASPSSSI</sequence>
<protein>
    <submittedName>
        <fullName evidence="2">Uncharacterized protein</fullName>
    </submittedName>
</protein>
<dbReference type="AlphaFoldDB" id="A0A8X6NTX8"/>
<organism evidence="2 3">
    <name type="scientific">Nephila pilipes</name>
    <name type="common">Giant wood spider</name>
    <name type="synonym">Nephila maculata</name>
    <dbReference type="NCBI Taxonomy" id="299642"/>
    <lineage>
        <taxon>Eukaryota</taxon>
        <taxon>Metazoa</taxon>
        <taxon>Ecdysozoa</taxon>
        <taxon>Arthropoda</taxon>
        <taxon>Chelicerata</taxon>
        <taxon>Arachnida</taxon>
        <taxon>Araneae</taxon>
        <taxon>Araneomorphae</taxon>
        <taxon>Entelegynae</taxon>
        <taxon>Araneoidea</taxon>
        <taxon>Nephilidae</taxon>
        <taxon>Nephila</taxon>
    </lineage>
</organism>
<keyword evidence="3" id="KW-1185">Reference proteome</keyword>
<evidence type="ECO:0000256" key="1">
    <source>
        <dbReference type="SAM" id="MobiDB-lite"/>
    </source>
</evidence>
<proteinExistence type="predicted"/>